<evidence type="ECO:0000313" key="3">
    <source>
        <dbReference type="Proteomes" id="UP000649753"/>
    </source>
</evidence>
<sequence length="363" mass="38227">MATTTIIIPAHHDAAGTIAPRRWTDRIGYLAAGFTALFGLLASAWAIMGHGYPFGTADPDGGGSLLWRVPATVAAPVFAVLLLGAAVTALAMAGPHAVRLRGAPRIALLGYGWLVAAGLLLVVPDVQVLTYAGYAPMLIGGLPFGWPPVDYSELFTLALGYKVFSIVTGLLLARTLLTWQFRTVGACASCGRRAGAATWTSVESATRWGRWAVYTAAVIPVLYAVTRFAWAVGIPLGITDEFLDELHDTGLVWAGLGLGAFGVVGAILTLGLVQRWGERFPRWMVGLAGRRVPIKLAVVPATFVAIAISAAGLTLYGQPELFAELGGGSLTVIPMALWPLWGFALGAATLAYHLRRRGACGYC</sequence>
<feature type="transmembrane region" description="Helical" evidence="1">
    <location>
        <begin position="27"/>
        <end position="47"/>
    </location>
</feature>
<keyword evidence="1" id="KW-0812">Transmembrane</keyword>
<feature type="transmembrane region" description="Helical" evidence="1">
    <location>
        <begin position="250"/>
        <end position="273"/>
    </location>
</feature>
<evidence type="ECO:0000313" key="2">
    <source>
        <dbReference type="EMBL" id="MBE1487375.1"/>
    </source>
</evidence>
<feature type="transmembrane region" description="Helical" evidence="1">
    <location>
        <begin position="154"/>
        <end position="173"/>
    </location>
</feature>
<feature type="transmembrane region" description="Helical" evidence="1">
    <location>
        <begin position="294"/>
        <end position="316"/>
    </location>
</feature>
<organism evidence="2 3">
    <name type="scientific">Plantactinospora soyae</name>
    <dbReference type="NCBI Taxonomy" id="1544732"/>
    <lineage>
        <taxon>Bacteria</taxon>
        <taxon>Bacillati</taxon>
        <taxon>Actinomycetota</taxon>
        <taxon>Actinomycetes</taxon>
        <taxon>Micromonosporales</taxon>
        <taxon>Micromonosporaceae</taxon>
        <taxon>Plantactinospora</taxon>
    </lineage>
</organism>
<dbReference type="RefSeq" id="WP_225945535.1">
    <property type="nucleotide sequence ID" value="NZ_JADBEB010000001.1"/>
</dbReference>
<dbReference type="Proteomes" id="UP000649753">
    <property type="component" value="Unassembled WGS sequence"/>
</dbReference>
<evidence type="ECO:0000256" key="1">
    <source>
        <dbReference type="SAM" id="Phobius"/>
    </source>
</evidence>
<keyword evidence="1" id="KW-1133">Transmembrane helix</keyword>
<accession>A0A927MA99</accession>
<name>A0A927MA99_9ACTN</name>
<keyword evidence="3" id="KW-1185">Reference proteome</keyword>
<comment type="caution">
    <text evidence="2">The sequence shown here is derived from an EMBL/GenBank/DDBJ whole genome shotgun (WGS) entry which is preliminary data.</text>
</comment>
<dbReference type="AlphaFoldDB" id="A0A927MA99"/>
<protein>
    <submittedName>
        <fullName evidence="2">Uncharacterized protein</fullName>
    </submittedName>
</protein>
<feature type="transmembrane region" description="Helical" evidence="1">
    <location>
        <begin position="336"/>
        <end position="354"/>
    </location>
</feature>
<feature type="transmembrane region" description="Helical" evidence="1">
    <location>
        <begin position="211"/>
        <end position="230"/>
    </location>
</feature>
<keyword evidence="1" id="KW-0472">Membrane</keyword>
<feature type="transmembrane region" description="Helical" evidence="1">
    <location>
        <begin position="106"/>
        <end position="134"/>
    </location>
</feature>
<reference evidence="2" key="1">
    <citation type="submission" date="2020-10" db="EMBL/GenBank/DDBJ databases">
        <title>Sequencing the genomes of 1000 actinobacteria strains.</title>
        <authorList>
            <person name="Klenk H.-P."/>
        </authorList>
    </citation>
    <scope>NUCLEOTIDE SEQUENCE</scope>
    <source>
        <strain evidence="2">DSM 46832</strain>
    </source>
</reference>
<dbReference type="EMBL" id="JADBEB010000001">
    <property type="protein sequence ID" value="MBE1487375.1"/>
    <property type="molecule type" value="Genomic_DNA"/>
</dbReference>
<proteinExistence type="predicted"/>
<feature type="transmembrane region" description="Helical" evidence="1">
    <location>
        <begin position="67"/>
        <end position="94"/>
    </location>
</feature>
<gene>
    <name evidence="2" type="ORF">H4W31_003013</name>
</gene>